<comment type="caution">
    <text evidence="6">The sequence shown here is derived from an EMBL/GenBank/DDBJ whole genome shotgun (WGS) entry which is preliminary data.</text>
</comment>
<dbReference type="PANTHER" id="PTHR45527">
    <property type="entry name" value="NONRIBOSOMAL PEPTIDE SYNTHETASE"/>
    <property type="match status" value="1"/>
</dbReference>
<evidence type="ECO:0000259" key="5">
    <source>
        <dbReference type="PROSITE" id="PS50075"/>
    </source>
</evidence>
<dbReference type="PROSITE" id="PS50075">
    <property type="entry name" value="CARRIER"/>
    <property type="match status" value="3"/>
</dbReference>
<feature type="domain" description="Carrier" evidence="5">
    <location>
        <begin position="470"/>
        <end position="547"/>
    </location>
</feature>
<feature type="transmembrane region" description="Helical" evidence="4">
    <location>
        <begin position="1023"/>
        <end position="1051"/>
    </location>
</feature>
<evidence type="ECO:0000256" key="2">
    <source>
        <dbReference type="ARBA" id="ARBA00022553"/>
    </source>
</evidence>
<keyword evidence="4" id="KW-0472">Membrane</keyword>
<feature type="transmembrane region" description="Helical" evidence="4">
    <location>
        <begin position="1240"/>
        <end position="1267"/>
    </location>
</feature>
<dbReference type="GO" id="GO:0005737">
    <property type="term" value="C:cytoplasm"/>
    <property type="evidence" value="ECO:0007669"/>
    <property type="project" value="TreeGrafter"/>
</dbReference>
<feature type="domain" description="Carrier" evidence="5">
    <location>
        <begin position="632"/>
        <end position="712"/>
    </location>
</feature>
<dbReference type="SUPFAM" id="SSF56801">
    <property type="entry name" value="Acetyl-CoA synthetase-like"/>
    <property type="match status" value="1"/>
</dbReference>
<evidence type="ECO:0000256" key="3">
    <source>
        <dbReference type="SAM" id="MobiDB-lite"/>
    </source>
</evidence>
<dbReference type="NCBIfam" id="TIGR02353">
    <property type="entry name" value="NRPS_term_dom"/>
    <property type="match status" value="1"/>
</dbReference>
<dbReference type="PANTHER" id="PTHR45527:SF1">
    <property type="entry name" value="FATTY ACID SYNTHASE"/>
    <property type="match status" value="1"/>
</dbReference>
<keyword evidence="1" id="KW-0596">Phosphopantetheine</keyword>
<feature type="transmembrane region" description="Helical" evidence="4">
    <location>
        <begin position="745"/>
        <end position="771"/>
    </location>
</feature>
<accession>A0A4Q7UUZ1</accession>
<dbReference type="InterPro" id="IPR042099">
    <property type="entry name" value="ANL_N_sf"/>
</dbReference>
<dbReference type="SUPFAM" id="SSF47336">
    <property type="entry name" value="ACP-like"/>
    <property type="match status" value="3"/>
</dbReference>
<keyword evidence="7" id="KW-1185">Reference proteome</keyword>
<dbReference type="GO" id="GO:0044550">
    <property type="term" value="P:secondary metabolite biosynthetic process"/>
    <property type="evidence" value="ECO:0007669"/>
    <property type="project" value="TreeGrafter"/>
</dbReference>
<dbReference type="Gene3D" id="3.40.50.12780">
    <property type="entry name" value="N-terminal domain of ligase-like"/>
    <property type="match status" value="1"/>
</dbReference>
<dbReference type="Gene3D" id="1.10.1200.10">
    <property type="entry name" value="ACP-like"/>
    <property type="match status" value="3"/>
</dbReference>
<dbReference type="Pfam" id="PF00550">
    <property type="entry name" value="PP-binding"/>
    <property type="match status" value="3"/>
</dbReference>
<dbReference type="InterPro" id="IPR020806">
    <property type="entry name" value="PKS_PP-bd"/>
</dbReference>
<gene>
    <name evidence="6" type="ORF">EV383_2459</name>
</gene>
<evidence type="ECO:0000256" key="4">
    <source>
        <dbReference type="SAM" id="Phobius"/>
    </source>
</evidence>
<dbReference type="SUPFAM" id="SSF51161">
    <property type="entry name" value="Trimeric LpxA-like enzymes"/>
    <property type="match status" value="2"/>
</dbReference>
<dbReference type="GO" id="GO:0031177">
    <property type="term" value="F:phosphopantetheine binding"/>
    <property type="evidence" value="ECO:0007669"/>
    <property type="project" value="InterPro"/>
</dbReference>
<dbReference type="InterPro" id="IPR000873">
    <property type="entry name" value="AMP-dep_synth/lig_dom"/>
</dbReference>
<dbReference type="InterPro" id="IPR012728">
    <property type="entry name" value="Pls/PosA_C"/>
</dbReference>
<dbReference type="EMBL" id="SHKL01000001">
    <property type="protein sequence ID" value="RZT85585.1"/>
    <property type="molecule type" value="Genomic_DNA"/>
</dbReference>
<dbReference type="PROSITE" id="PS00012">
    <property type="entry name" value="PHOSPHOPANTETHEINE"/>
    <property type="match status" value="1"/>
</dbReference>
<dbReference type="Pfam" id="PF00501">
    <property type="entry name" value="AMP-binding"/>
    <property type="match status" value="1"/>
</dbReference>
<dbReference type="CDD" id="cd01670">
    <property type="entry name" value="Death"/>
    <property type="match status" value="1"/>
</dbReference>
<feature type="transmembrane region" description="Helical" evidence="4">
    <location>
        <begin position="977"/>
        <end position="1003"/>
    </location>
</feature>
<keyword evidence="4" id="KW-1133">Transmembrane helix</keyword>
<name>A0A4Q7UUZ1_PSEST</name>
<feature type="transmembrane region" description="Helical" evidence="4">
    <location>
        <begin position="1273"/>
        <end position="1294"/>
    </location>
</feature>
<dbReference type="Proteomes" id="UP000291591">
    <property type="component" value="Unassembled WGS sequence"/>
</dbReference>
<evidence type="ECO:0000313" key="7">
    <source>
        <dbReference type="Proteomes" id="UP000291591"/>
    </source>
</evidence>
<keyword evidence="4" id="KW-0812">Transmembrane</keyword>
<evidence type="ECO:0000256" key="1">
    <source>
        <dbReference type="ARBA" id="ARBA00022450"/>
    </source>
</evidence>
<feature type="domain" description="Carrier" evidence="5">
    <location>
        <begin position="554"/>
        <end position="631"/>
    </location>
</feature>
<dbReference type="InterPro" id="IPR009081">
    <property type="entry name" value="PP-bd_ACP"/>
</dbReference>
<keyword evidence="2" id="KW-0597">Phosphoprotein</keyword>
<protein>
    <submittedName>
        <fullName evidence="6">Non-ribosomal peptide synthetase-like protein</fullName>
    </submittedName>
</protein>
<sequence length="1458" mass="157612">MLIDHQQAQGRRARSGERLEYLFEARCDWMVRFSSGDRTAVDASDGVLSYLELDDEANRLARYLRLHHIGGGDRVVLLLDDPVERFVAMIAVAKVGAACVPLDVRLRTVQIEAIIADAGARLLLSTSTVLAGMPGIDGRTATTVVPLDLARRFIAEQSPKRLLDVERGAPGGPVAYIVYSIDDDGGPHGVAIEHSSVCNFVRVAAEVYGIGPYDRVFQGQSPGSDLAIEETWVPWVAGATVVAPPVGAHLREAALWRFLGERCVTVLRTDAATLAGLDERLLSLRLVLVSGALCPPELIARWQRPGRRLIGTYGPPEATVAATWTELRPGEPPSLGTPLPTYRVVVLDTNDPRRVLQHGGVGEIGIAGLGLACGHGDGDDLAREAFVPDVLDIPGNPSKRIFRTGDLGRVTSDGRLEYRGRIEGVGCPRGRRFEPVPSAVVPSDAASRAAGSAPDGAAPAAPVRVVETALAPNSLEVLMVEVLGGVLGRDRVPVDAHFFDDLGADSLTMAQFCARVRKHPELPSLAMQDIYQHPTLRRLTTGLALPTEAPVEAPSRDVTVARLTGILCAVLDREEVSAEADIFDDLGADSLTMARLCARVRKDPDLPALSMRDVYAHPTLAALATFLAPSQEGVRPDAAGLATRLGEVLVSVVEREVPAEANFFDDLGADSLMMAKFCARVRKDPLLPTPSMQDVYAHPTLVALAAALAPAGQLRDHVASSSSPDEPAVVLDRPEPLRRVGTSGYVLCGVLQVGFVLGWSYLMALVLYRGYEWFIASPSLLDLYVRAVVVGGAGFGFLCVFPIVVKWVLIGRWKPRSIRVWSLGYVRFWVVKTVVRLNPLVLFRGSPIYVLYLRALGARIGRDVVLLAQSVPVCTDLLSIGDRSVVRKDALLPCYRARDGAIETGSVTLGTDVFVGEATVLELGTRIDDGGQLGHTSALLSGQVVPAGERWHGSPARPAGVNYCTVPPAPCRRLRKVVYSVLLLVGTVGFAVPVGLGGLAFLLREIPQLASLLAPGPDAFRHWYFYAEILGLTLALMSGVLLVAFVAVLTVPRLLALAVRPDRVYPLYGIHYFLHRAVAATTNNAFFTRLLGDSSAIPHYLQLLGYELRPLVQTGNNFGLVIRHETPYLATIGTGTVVADDLSIVNADFSNTSFRLSRTVVGTHSFFGNRIAYPSQGRVGNNCLLGTKVMIPIDGPVRKNVGLLGSPCFEIPRTVARDTQLGLSDDKLRRALREKNRHNLLTMAFQLLVRWLYVTGIALLVPAVAVFEVTLGALEIVIAQVVIVVFTVLWFSLVDMVLRRQQLRAPNGCSIYEPVFWGHERFWKVPASSHLMLFNGTPLKGPVYRLNGVHVGARLYDDGGALVERSFVFIGDDCMFNERSIIQNHSQEDGAFKSDHTVLGSRVTLGTGAFVHYGITLGDDTVIEADSFVMKGEEVPAGETWGGNPARELPTRSIPGTT</sequence>
<dbReference type="Gene3D" id="2.160.10.10">
    <property type="entry name" value="Hexapeptide repeat proteins"/>
    <property type="match status" value="2"/>
</dbReference>
<reference evidence="6 7" key="1">
    <citation type="submission" date="2019-02" db="EMBL/GenBank/DDBJ databases">
        <title>Sequencing the genomes of 1000 actinobacteria strains.</title>
        <authorList>
            <person name="Klenk H.-P."/>
        </authorList>
    </citation>
    <scope>NUCLEOTIDE SEQUENCE [LARGE SCALE GENOMIC DNA]</scope>
    <source>
        <strain evidence="6 7">DSM 45779</strain>
    </source>
</reference>
<dbReference type="InterPro" id="IPR006162">
    <property type="entry name" value="Ppantetheine_attach_site"/>
</dbReference>
<proteinExistence type="predicted"/>
<dbReference type="InterPro" id="IPR011004">
    <property type="entry name" value="Trimer_LpxA-like_sf"/>
</dbReference>
<feature type="region of interest" description="Disordered" evidence="3">
    <location>
        <begin position="1438"/>
        <end position="1458"/>
    </location>
</feature>
<organism evidence="6 7">
    <name type="scientific">Pseudonocardia sediminis</name>
    <dbReference type="NCBI Taxonomy" id="1397368"/>
    <lineage>
        <taxon>Bacteria</taxon>
        <taxon>Bacillati</taxon>
        <taxon>Actinomycetota</taxon>
        <taxon>Actinomycetes</taxon>
        <taxon>Pseudonocardiales</taxon>
        <taxon>Pseudonocardiaceae</taxon>
        <taxon>Pseudonocardia</taxon>
    </lineage>
</organism>
<feature type="transmembrane region" description="Helical" evidence="4">
    <location>
        <begin position="783"/>
        <end position="809"/>
    </location>
</feature>
<dbReference type="SMART" id="SM00823">
    <property type="entry name" value="PKS_PP"/>
    <property type="match status" value="3"/>
</dbReference>
<dbReference type="GO" id="GO:0043041">
    <property type="term" value="P:amino acid activation for nonribosomal peptide biosynthetic process"/>
    <property type="evidence" value="ECO:0007669"/>
    <property type="project" value="TreeGrafter"/>
</dbReference>
<dbReference type="InterPro" id="IPR036736">
    <property type="entry name" value="ACP-like_sf"/>
</dbReference>
<evidence type="ECO:0000313" key="6">
    <source>
        <dbReference type="EMBL" id="RZT85585.1"/>
    </source>
</evidence>